<proteinExistence type="predicted"/>
<name>A0A345AUQ4_9CAUD</name>
<keyword evidence="2" id="KW-1185">Reference proteome</keyword>
<dbReference type="Proteomes" id="UP000255697">
    <property type="component" value="Segment"/>
</dbReference>
<gene>
    <name evidence="1" type="ORF">Ac3_068</name>
</gene>
<organism evidence="1 2">
    <name type="scientific">Acinetobacter phage vB_ApiM_fHyAci03</name>
    <dbReference type="NCBI Taxonomy" id="2269366"/>
    <lineage>
        <taxon>Viruses</taxon>
        <taxon>Duplodnaviria</taxon>
        <taxon>Heunggongvirae</taxon>
        <taxon>Uroviricota</taxon>
        <taxon>Caudoviricetes</taxon>
        <taxon>Pantevenvirales</taxon>
        <taxon>Straboviridae</taxon>
        <taxon>Twarogvirinae</taxon>
        <taxon>Lazarusvirus</taxon>
        <taxon>Lazarusvirus fhyacithree</taxon>
    </lineage>
</organism>
<sequence>MYYDFYDKPTDPRAEFANTVFTMLYRKYNGNFKSIAFQLEAKQLYYYFDEYCRNIYEVIDNQIPMMAWVRYLNYGYDPTMFDEGEMTEEKWLDRIYTACKKYYS</sequence>
<accession>A0A345AUQ4</accession>
<evidence type="ECO:0000313" key="2">
    <source>
        <dbReference type="Proteomes" id="UP000255697"/>
    </source>
</evidence>
<reference evidence="2" key="1">
    <citation type="submission" date="2018-06" db="EMBL/GenBank/DDBJ databases">
        <title>Whole genome analysis of phage vB_ApiM_fHyAci03 infecting Acinetobacter pittii.</title>
        <authorList>
            <person name="Kiljunen S."/>
            <person name="Wicklund A."/>
            <person name="Skurnik M."/>
        </authorList>
    </citation>
    <scope>NUCLEOTIDE SEQUENCE [LARGE SCALE GENOMIC DNA]</scope>
</reference>
<evidence type="ECO:0000313" key="1">
    <source>
        <dbReference type="EMBL" id="AXF40637.1"/>
    </source>
</evidence>
<protein>
    <submittedName>
        <fullName evidence="1">Uncharacterized protein</fullName>
    </submittedName>
</protein>
<dbReference type="EMBL" id="MH460829">
    <property type="protein sequence ID" value="AXF40637.1"/>
    <property type="molecule type" value="Genomic_DNA"/>
</dbReference>